<feature type="transmembrane region" description="Helical" evidence="1">
    <location>
        <begin position="42"/>
        <end position="65"/>
    </location>
</feature>
<protein>
    <submittedName>
        <fullName evidence="2">DUF2905 domain-containing protein</fullName>
    </submittedName>
</protein>
<dbReference type="Proteomes" id="UP000798808">
    <property type="component" value="Unassembled WGS sequence"/>
</dbReference>
<dbReference type="PANTHER" id="PTHR36443:SF1">
    <property type="entry name" value="BSR5223 PROTEIN"/>
    <property type="match status" value="1"/>
</dbReference>
<comment type="caution">
    <text evidence="2">The sequence shown here is derived from an EMBL/GenBank/DDBJ whole genome shotgun (WGS) entry which is preliminary data.</text>
</comment>
<feature type="transmembrane region" description="Helical" evidence="1">
    <location>
        <begin position="5"/>
        <end position="22"/>
    </location>
</feature>
<accession>A0ABW9RQK3</accession>
<name>A0ABW9RQK3_9BACT</name>
<keyword evidence="1" id="KW-0472">Membrane</keyword>
<dbReference type="Pfam" id="PF11146">
    <property type="entry name" value="DUF2905"/>
    <property type="match status" value="1"/>
</dbReference>
<sequence length="70" mass="7701">MGKALIIVGLIIVAVGILLHFGPKIPFLGKLPGDVSIKREGFQFYFPLMTSIILSILISVIIYFIQKLKG</sequence>
<evidence type="ECO:0000313" key="2">
    <source>
        <dbReference type="EMBL" id="MTI25564.1"/>
    </source>
</evidence>
<keyword evidence="3" id="KW-1185">Reference proteome</keyword>
<evidence type="ECO:0000313" key="3">
    <source>
        <dbReference type="Proteomes" id="UP000798808"/>
    </source>
</evidence>
<gene>
    <name evidence="2" type="ORF">E1163_11470</name>
</gene>
<proteinExistence type="predicted"/>
<dbReference type="EMBL" id="SMLW01000524">
    <property type="protein sequence ID" value="MTI25564.1"/>
    <property type="molecule type" value="Genomic_DNA"/>
</dbReference>
<keyword evidence="1" id="KW-1133">Transmembrane helix</keyword>
<keyword evidence="1" id="KW-0812">Transmembrane</keyword>
<reference evidence="2 3" key="1">
    <citation type="submission" date="2019-02" db="EMBL/GenBank/DDBJ databases">
        <authorList>
            <person name="Goldberg S.R."/>
            <person name="Haltli B.A."/>
            <person name="Correa H."/>
            <person name="Russell K.G."/>
        </authorList>
    </citation>
    <scope>NUCLEOTIDE SEQUENCE [LARGE SCALE GENOMIC DNA]</scope>
    <source>
        <strain evidence="2 3">JCM 16186</strain>
    </source>
</reference>
<dbReference type="PANTHER" id="PTHR36443">
    <property type="entry name" value="BSR5223 PROTEIN"/>
    <property type="match status" value="1"/>
</dbReference>
<dbReference type="InterPro" id="IPR021320">
    <property type="entry name" value="DUF2905"/>
</dbReference>
<evidence type="ECO:0000256" key="1">
    <source>
        <dbReference type="SAM" id="Phobius"/>
    </source>
</evidence>
<organism evidence="2 3">
    <name type="scientific">Fulvivirga kasyanovii</name>
    <dbReference type="NCBI Taxonomy" id="396812"/>
    <lineage>
        <taxon>Bacteria</taxon>
        <taxon>Pseudomonadati</taxon>
        <taxon>Bacteroidota</taxon>
        <taxon>Cytophagia</taxon>
        <taxon>Cytophagales</taxon>
        <taxon>Fulvivirgaceae</taxon>
        <taxon>Fulvivirga</taxon>
    </lineage>
</organism>